<protein>
    <submittedName>
        <fullName evidence="3">Non-ribosomal peptide synthetase</fullName>
    </submittedName>
</protein>
<feature type="non-terminal residue" evidence="3">
    <location>
        <position position="671"/>
    </location>
</feature>
<feature type="non-terminal residue" evidence="3">
    <location>
        <position position="1"/>
    </location>
</feature>
<dbReference type="Gene3D" id="3.30.559.30">
    <property type="entry name" value="Nonribosomal peptide synthetase, condensation domain"/>
    <property type="match status" value="1"/>
</dbReference>
<proteinExistence type="predicted"/>
<name>A0A426RVQ3_9ACTN</name>
<reference evidence="3 4" key="1">
    <citation type="submission" date="2017-10" db="EMBL/GenBank/DDBJ databases">
        <title>Draft genome of actinobacteria isolated from guarana (Paullinia cupana (Mart.) Ducke.</title>
        <authorList>
            <person name="Siqueira K.A."/>
            <person name="Liotti R.G."/>
            <person name="Mendes T.A."/>
            <person name="Soares M.A."/>
        </authorList>
    </citation>
    <scope>NUCLEOTIDE SEQUENCE [LARGE SCALE GENOMIC DNA]</scope>
    <source>
        <strain evidence="3 4">199</strain>
    </source>
</reference>
<dbReference type="SUPFAM" id="SSF52777">
    <property type="entry name" value="CoA-dependent acyltransferases"/>
    <property type="match status" value="2"/>
</dbReference>
<dbReference type="GO" id="GO:0005829">
    <property type="term" value="C:cytosol"/>
    <property type="evidence" value="ECO:0007669"/>
    <property type="project" value="TreeGrafter"/>
</dbReference>
<dbReference type="GO" id="GO:0044550">
    <property type="term" value="P:secondary metabolite biosynthetic process"/>
    <property type="evidence" value="ECO:0007669"/>
    <property type="project" value="TreeGrafter"/>
</dbReference>
<keyword evidence="4" id="KW-1185">Reference proteome</keyword>
<evidence type="ECO:0000313" key="3">
    <source>
        <dbReference type="EMBL" id="RRQ77225.1"/>
    </source>
</evidence>
<dbReference type="Proteomes" id="UP000276379">
    <property type="component" value="Unassembled WGS sequence"/>
</dbReference>
<accession>A0A426RVQ3</accession>
<gene>
    <name evidence="3" type="ORF">CQW44_37710</name>
</gene>
<dbReference type="PANTHER" id="PTHR45527">
    <property type="entry name" value="NONRIBOSOMAL PEPTIDE SYNTHETASE"/>
    <property type="match status" value="1"/>
</dbReference>
<dbReference type="InterPro" id="IPR023213">
    <property type="entry name" value="CAT-like_dom_sf"/>
</dbReference>
<dbReference type="FunFam" id="3.40.50.980:FF:000001">
    <property type="entry name" value="Non-ribosomal peptide synthetase"/>
    <property type="match status" value="1"/>
</dbReference>
<dbReference type="GO" id="GO:0003824">
    <property type="term" value="F:catalytic activity"/>
    <property type="evidence" value="ECO:0007669"/>
    <property type="project" value="InterPro"/>
</dbReference>
<dbReference type="FunFam" id="3.30.559.10:FF:000012">
    <property type="entry name" value="Non-ribosomal peptide synthetase"/>
    <property type="match status" value="1"/>
</dbReference>
<dbReference type="Gene3D" id="3.40.50.980">
    <property type="match status" value="2"/>
</dbReference>
<dbReference type="InterPro" id="IPR000873">
    <property type="entry name" value="AMP-dep_synth/lig_dom"/>
</dbReference>
<dbReference type="PANTHER" id="PTHR45527:SF1">
    <property type="entry name" value="FATTY ACID SYNTHASE"/>
    <property type="match status" value="1"/>
</dbReference>
<feature type="domain" description="Condensation" evidence="2">
    <location>
        <begin position="16"/>
        <end position="464"/>
    </location>
</feature>
<dbReference type="Pfam" id="PF00668">
    <property type="entry name" value="Condensation"/>
    <property type="match status" value="1"/>
</dbReference>
<dbReference type="InterPro" id="IPR020845">
    <property type="entry name" value="AMP-binding_CS"/>
</dbReference>
<dbReference type="Gene3D" id="3.30.559.10">
    <property type="entry name" value="Chloramphenicol acetyltransferase-like domain"/>
    <property type="match status" value="1"/>
</dbReference>
<dbReference type="RefSeq" id="WP_148103741.1">
    <property type="nucleotide sequence ID" value="NZ_PDES01000040.1"/>
</dbReference>
<dbReference type="PROSITE" id="PS00455">
    <property type="entry name" value="AMP_BINDING"/>
    <property type="match status" value="1"/>
</dbReference>
<dbReference type="CDD" id="cd19540">
    <property type="entry name" value="LCL_NRPS-like"/>
    <property type="match status" value="1"/>
</dbReference>
<comment type="caution">
    <text evidence="3">The sequence shown here is derived from an EMBL/GenBank/DDBJ whole genome shotgun (WGS) entry which is preliminary data.</text>
</comment>
<dbReference type="GO" id="GO:0031177">
    <property type="term" value="F:phosphopantetheine binding"/>
    <property type="evidence" value="ECO:0007669"/>
    <property type="project" value="TreeGrafter"/>
</dbReference>
<evidence type="ECO:0000313" key="4">
    <source>
        <dbReference type="Proteomes" id="UP000276379"/>
    </source>
</evidence>
<dbReference type="EMBL" id="PDES01000040">
    <property type="protein sequence ID" value="RRQ77225.1"/>
    <property type="molecule type" value="Genomic_DNA"/>
</dbReference>
<evidence type="ECO:0000259" key="1">
    <source>
        <dbReference type="Pfam" id="PF00501"/>
    </source>
</evidence>
<sequence length="671" mass="72506">GAGRAVLRAVERPELVPVSFAQRRLWFLGRLEGPSATYNIPLVVRLRGALDVAALNTAFTDVVGRHESLRTVFGEADGQPYQRVLGVEEAAAAVELRKSDRERISADVESVSAYAFDLESEIPLRAWLFEVDADDSVLVAVVHHIAGDGWSLGPLARDLAVAYAARCEGVAPGWEPLPVQYADYTLWQRELLGDEDDPTSTGAAQVEFWRDELAAIPQELALPFDRTRPLVASHAGDVVELAFDERVHRGVLGLARERGASVFMVMQAAVAALLSRLGAGEDIPIGSPVAGRLDEALDDLVGFFVNTLVLRTDVSGDPSFADLVERVRETDLRAFGAQDVPFERLVEVLNPVRSMGRHPLFQVALAFQNAPVSDLVMPGLEVEAGPGGTGAAKFDLSFNLAESFTGSGEPAGISGGIEFATDVFDRSTIERMAGWLTRLLEQVLADPQRPVSRARILEDTELDQVLKGWNDTHRATPGAVLPVLFEAQVARTPDAVAVVCDGVELSYREVNERANRLARLLIEHGAGPERFVAVALPRSADLVITLLAVLKTGAAYVPIDPDYPADRIAYILDDADPMAVITVGDSGVELPSGTVRILLDDPATQQALGVRAAEDLRDDERRAPLHAGAPAYVIFTSGSTGRPKGVVVEHRSVVNLLAWADRRFEFGQLAR</sequence>
<evidence type="ECO:0000259" key="2">
    <source>
        <dbReference type="Pfam" id="PF00668"/>
    </source>
</evidence>
<dbReference type="SUPFAM" id="SSF56801">
    <property type="entry name" value="Acetyl-CoA synthetase-like"/>
    <property type="match status" value="1"/>
</dbReference>
<dbReference type="InterPro" id="IPR001242">
    <property type="entry name" value="Condensation_dom"/>
</dbReference>
<dbReference type="GO" id="GO:0043041">
    <property type="term" value="P:amino acid activation for nonribosomal peptide biosynthetic process"/>
    <property type="evidence" value="ECO:0007669"/>
    <property type="project" value="TreeGrafter"/>
</dbReference>
<feature type="domain" description="AMP-dependent synthetase/ligase" evidence="1">
    <location>
        <begin position="485"/>
        <end position="660"/>
    </location>
</feature>
<dbReference type="GO" id="GO:0008610">
    <property type="term" value="P:lipid biosynthetic process"/>
    <property type="evidence" value="ECO:0007669"/>
    <property type="project" value="UniProtKB-ARBA"/>
</dbReference>
<dbReference type="AlphaFoldDB" id="A0A426RVQ3"/>
<dbReference type="Pfam" id="PF00501">
    <property type="entry name" value="AMP-binding"/>
    <property type="match status" value="1"/>
</dbReference>
<organism evidence="3 4">
    <name type="scientific">Streptomyces griseofuscus</name>
    <dbReference type="NCBI Taxonomy" id="146922"/>
    <lineage>
        <taxon>Bacteria</taxon>
        <taxon>Bacillati</taxon>
        <taxon>Actinomycetota</taxon>
        <taxon>Actinomycetes</taxon>
        <taxon>Kitasatosporales</taxon>
        <taxon>Streptomycetaceae</taxon>
        <taxon>Streptomyces</taxon>
    </lineage>
</organism>